<gene>
    <name evidence="2" type="ORF">IE987_27665</name>
</gene>
<reference evidence="2" key="1">
    <citation type="submission" date="2020-07" db="EMBL/GenBank/DDBJ databases">
        <title>Clinical and genomic characterization of carbapenemase-producing Enterobacterales causing secondary infections during the COVID-19 crisis at a New York City hospital.</title>
        <authorList>
            <person name="Gomez-Simmonds A."/>
            <person name="Annavajhala M.K."/>
            <person name="Uhlemann A.-C."/>
        </authorList>
    </citation>
    <scope>NUCLEOTIDE SEQUENCE</scope>
    <source>
        <strain evidence="2">NK1593</strain>
    </source>
</reference>
<organism evidence="2 3">
    <name type="scientific">Klebsiella pneumoniae</name>
    <dbReference type="NCBI Taxonomy" id="573"/>
    <lineage>
        <taxon>Bacteria</taxon>
        <taxon>Pseudomonadati</taxon>
        <taxon>Pseudomonadota</taxon>
        <taxon>Gammaproteobacteria</taxon>
        <taxon>Enterobacterales</taxon>
        <taxon>Enterobacteriaceae</taxon>
        <taxon>Klebsiella/Raoultella group</taxon>
        <taxon>Klebsiella</taxon>
        <taxon>Klebsiella pneumoniae complex</taxon>
    </lineage>
</organism>
<evidence type="ECO:0000313" key="2">
    <source>
        <dbReference type="EMBL" id="MBD3708665.1"/>
    </source>
</evidence>
<feature type="region of interest" description="Disordered" evidence="1">
    <location>
        <begin position="1"/>
        <end position="35"/>
    </location>
</feature>
<feature type="compositionally biased region" description="Basic and acidic residues" evidence="1">
    <location>
        <begin position="20"/>
        <end position="35"/>
    </location>
</feature>
<dbReference type="EMBL" id="JACXTE010000001">
    <property type="protein sequence ID" value="MBD3708665.1"/>
    <property type="molecule type" value="Genomic_DNA"/>
</dbReference>
<feature type="compositionally biased region" description="Basic and acidic residues" evidence="1">
    <location>
        <begin position="1"/>
        <end position="11"/>
    </location>
</feature>
<name>A0A927DK86_KLEPN</name>
<evidence type="ECO:0000313" key="3">
    <source>
        <dbReference type="Proteomes" id="UP000657739"/>
    </source>
</evidence>
<protein>
    <submittedName>
        <fullName evidence="2">Toxin-antitoxin system HicB family antitoxin</fullName>
    </submittedName>
</protein>
<sequence>MSTPIKRDRQPKGAGKHQRSRFESPELKEQFEKEAQAESVSLANWMKELGREALRKKGIEPKG</sequence>
<evidence type="ECO:0000256" key="1">
    <source>
        <dbReference type="SAM" id="MobiDB-lite"/>
    </source>
</evidence>
<dbReference type="Proteomes" id="UP000657739">
    <property type="component" value="Unassembled WGS sequence"/>
</dbReference>
<proteinExistence type="predicted"/>
<comment type="caution">
    <text evidence="2">The sequence shown here is derived from an EMBL/GenBank/DDBJ whole genome shotgun (WGS) entry which is preliminary data.</text>
</comment>
<accession>A0A927DK86</accession>
<dbReference type="AlphaFoldDB" id="A0A927DK86"/>